<dbReference type="Gene3D" id="3.40.50.300">
    <property type="entry name" value="P-loop containing nucleotide triphosphate hydrolases"/>
    <property type="match status" value="1"/>
</dbReference>
<evidence type="ECO:0000313" key="2">
    <source>
        <dbReference type="Proteomes" id="UP000053937"/>
    </source>
</evidence>
<dbReference type="SUPFAM" id="SSF88697">
    <property type="entry name" value="PUA domain-like"/>
    <property type="match status" value="1"/>
</dbReference>
<sequence>MSKTVLISIYYEHLAKILSGDKVFEYRKVMPNQGVSHLVFYCTHPVKKVVAVADVAGRLDGSPSRIWSDTGYGAGITRKYFRDYFTGRKSASCFALGNVYELTEPFEFAALSSCKVPPQSFCYLNDDDTEKIFNKLSDVPSNPSSLIFVGGIHGVGKTTICRKAFEPLGYHCVTASSLISAYGCRTDTNKRVDNVSNNQHVLVEQLAMEKKRHCRILLDGHYTLINSQEDIEPIDGSVFQKMHLTHLILFKGDPEEIARRLEARDRRKWSSEFISAFQDAEERHARHVSDSIGIPLQIIENTVSPAKIAKSVSRRS</sequence>
<gene>
    <name evidence="1" type="ORF">ASB62_03300</name>
</gene>
<dbReference type="InterPro" id="IPR015947">
    <property type="entry name" value="PUA-like_sf"/>
</dbReference>
<dbReference type="Gene3D" id="2.30.130.30">
    <property type="entry name" value="Hypothetical protein"/>
    <property type="match status" value="1"/>
</dbReference>
<name>A0A117MR33_CHLLI</name>
<dbReference type="SUPFAM" id="SSF52540">
    <property type="entry name" value="P-loop containing nucleoside triphosphate hydrolases"/>
    <property type="match status" value="1"/>
</dbReference>
<comment type="caution">
    <text evidence="1">The sequence shown here is derived from an EMBL/GenBank/DDBJ whole genome shotgun (WGS) entry which is preliminary data.</text>
</comment>
<dbReference type="Pfam" id="PF13207">
    <property type="entry name" value="AAA_17"/>
    <property type="match status" value="1"/>
</dbReference>
<dbReference type="REBASE" id="149357">
    <property type="entry name" value="S.CliFORF3300P"/>
</dbReference>
<dbReference type="AlphaFoldDB" id="A0A117MR33"/>
<accession>A0A117MR33</accession>
<dbReference type="RefSeq" id="WP_059138615.1">
    <property type="nucleotide sequence ID" value="NZ_LMBR01000071.1"/>
</dbReference>
<dbReference type="Proteomes" id="UP000053937">
    <property type="component" value="Unassembled WGS sequence"/>
</dbReference>
<keyword evidence="2" id="KW-1185">Reference proteome</keyword>
<dbReference type="EMBL" id="LMBR01000071">
    <property type="protein sequence ID" value="KUL31192.1"/>
    <property type="molecule type" value="Genomic_DNA"/>
</dbReference>
<evidence type="ECO:0000313" key="1">
    <source>
        <dbReference type="EMBL" id="KUL31192.1"/>
    </source>
</evidence>
<organism evidence="1 2">
    <name type="scientific">Chlorobium limicola</name>
    <dbReference type="NCBI Taxonomy" id="1092"/>
    <lineage>
        <taxon>Bacteria</taxon>
        <taxon>Pseudomonadati</taxon>
        <taxon>Chlorobiota</taxon>
        <taxon>Chlorobiia</taxon>
        <taxon>Chlorobiales</taxon>
        <taxon>Chlorobiaceae</taxon>
        <taxon>Chlorobium/Pelodictyon group</taxon>
        <taxon>Chlorobium</taxon>
    </lineage>
</organism>
<proteinExistence type="predicted"/>
<protein>
    <submittedName>
        <fullName evidence="1">Uncharacterized protein</fullName>
    </submittedName>
</protein>
<reference evidence="1 2" key="1">
    <citation type="submission" date="2015-10" db="EMBL/GenBank/DDBJ databases">
        <title>Draft Genome Sequence of Chlorobium limicola strain Frasassi Growing under Artificial Lighting in the Frasassi Cave System.</title>
        <authorList>
            <person name="Mansor M."/>
            <person name="Macalady J."/>
        </authorList>
    </citation>
    <scope>NUCLEOTIDE SEQUENCE [LARGE SCALE GENOMIC DNA]</scope>
    <source>
        <strain evidence="1 2">Frasassi</strain>
    </source>
</reference>
<dbReference type="OrthoDB" id="1850524at2"/>
<dbReference type="InterPro" id="IPR027417">
    <property type="entry name" value="P-loop_NTPase"/>
</dbReference>